<dbReference type="InterPro" id="IPR036188">
    <property type="entry name" value="FAD/NAD-bd_sf"/>
</dbReference>
<dbReference type="InterPro" id="IPR005288">
    <property type="entry name" value="NadB"/>
</dbReference>
<sequence length="553" mass="61025">MHIRRWRDQRPEGQEPVVTEHHADILIVGGGLGGVAAALAAVAGGARVILTEETTWLGGQLTTQLVPPDEHPWIESFGATARYRRFRDAVRSYYRQWYPLRSVSREVPHLNPGAGRVGPLCHEPRVALAVIDAMLAPWQAAGALVVLRQHVPQSADVDGDRVQAVAFRDLDSGRDVVVTARFVLDATETGELLALSGTEFVTGAESRDETGEPHAADVADALNMQAVSVCFAVSHHDGEDHTIDKPDDYAAWRAVEPRWWHGPQFGWVAPHPHTLEPRRYAFQPNPDDEPGSIVADQSKDPGSDELWTFRRILARNHFRRGVFGSDVTVVNWPMIDYLGGPVLGGSPEENEAHVAAARAQSRSFLYWLQTEAPRPDGGTGWPGLRPRPDVSGTADGLAMRPYIRESRRIRAQYRIPEQDLAVAVRPDGPVTYEDSVGIGSYRIDLHPSCRGDNYIDVPAWPFQIPLRALVPRRVRNLLAAGKNIGTTHITNGCYRLHPVEWGIGEAAGLVAAFCTTRRSEPHEVTATPGLLRDVQDELVRQGGELAWPTVTYY</sequence>
<name>A0A4R5DQD1_9ACTN</name>
<comment type="caution">
    <text evidence="1">The sequence shown here is derived from an EMBL/GenBank/DDBJ whole genome shotgun (WGS) entry which is preliminary data.</text>
</comment>
<dbReference type="Pfam" id="PF12831">
    <property type="entry name" value="FAD_oxidored"/>
    <property type="match status" value="1"/>
</dbReference>
<accession>A0A4R5DQD1</accession>
<dbReference type="GO" id="GO:0009435">
    <property type="term" value="P:NAD+ biosynthetic process"/>
    <property type="evidence" value="ECO:0007669"/>
    <property type="project" value="InterPro"/>
</dbReference>
<organism evidence="1 2">
    <name type="scientific">Jiangella asiatica</name>
    <dbReference type="NCBI Taxonomy" id="2530372"/>
    <lineage>
        <taxon>Bacteria</taxon>
        <taxon>Bacillati</taxon>
        <taxon>Actinomycetota</taxon>
        <taxon>Actinomycetes</taxon>
        <taxon>Jiangellales</taxon>
        <taxon>Jiangellaceae</taxon>
        <taxon>Jiangella</taxon>
    </lineage>
</organism>
<dbReference type="OrthoDB" id="615715at2"/>
<proteinExistence type="predicted"/>
<dbReference type="GO" id="GO:0008734">
    <property type="term" value="F:L-aspartate oxidase activity"/>
    <property type="evidence" value="ECO:0007669"/>
    <property type="project" value="InterPro"/>
</dbReference>
<dbReference type="Proteomes" id="UP000294739">
    <property type="component" value="Unassembled WGS sequence"/>
</dbReference>
<dbReference type="PANTHER" id="PTHR42716:SF1">
    <property type="entry name" value="SLL0471 PROTEIN"/>
    <property type="match status" value="1"/>
</dbReference>
<dbReference type="InParanoid" id="A0A4R5DQD1"/>
<dbReference type="Gene3D" id="3.50.50.60">
    <property type="entry name" value="FAD/NAD(P)-binding domain"/>
    <property type="match status" value="1"/>
</dbReference>
<dbReference type="EMBL" id="SMKZ01000003">
    <property type="protein sequence ID" value="TDE14261.1"/>
    <property type="molecule type" value="Genomic_DNA"/>
</dbReference>
<dbReference type="PANTHER" id="PTHR42716">
    <property type="entry name" value="L-ASPARTATE OXIDASE"/>
    <property type="match status" value="1"/>
</dbReference>
<dbReference type="AlphaFoldDB" id="A0A4R5DQD1"/>
<reference evidence="1 2" key="1">
    <citation type="submission" date="2019-03" db="EMBL/GenBank/DDBJ databases">
        <title>Draft genome sequences of novel Actinobacteria.</title>
        <authorList>
            <person name="Sahin N."/>
            <person name="Ay H."/>
            <person name="Saygin H."/>
        </authorList>
    </citation>
    <scope>NUCLEOTIDE SEQUENCE [LARGE SCALE GENOMIC DNA]</scope>
    <source>
        <strain evidence="1 2">5K138</strain>
    </source>
</reference>
<evidence type="ECO:0000313" key="1">
    <source>
        <dbReference type="EMBL" id="TDE14261.1"/>
    </source>
</evidence>
<keyword evidence="2" id="KW-1185">Reference proteome</keyword>
<dbReference type="SUPFAM" id="SSF51905">
    <property type="entry name" value="FAD/NAD(P)-binding domain"/>
    <property type="match status" value="1"/>
</dbReference>
<evidence type="ECO:0000313" key="2">
    <source>
        <dbReference type="Proteomes" id="UP000294739"/>
    </source>
</evidence>
<protein>
    <submittedName>
        <fullName evidence="1">FAD-dependent oxidoreductase</fullName>
    </submittedName>
</protein>
<gene>
    <name evidence="1" type="ORF">E1269_03655</name>
</gene>